<evidence type="ECO:0000256" key="7">
    <source>
        <dbReference type="ARBA" id="ARBA00038093"/>
    </source>
</evidence>
<dbReference type="Pfam" id="PF01850">
    <property type="entry name" value="PIN"/>
    <property type="match status" value="1"/>
</dbReference>
<dbReference type="EMBL" id="FQUW01000040">
    <property type="protein sequence ID" value="SHF57246.1"/>
    <property type="molecule type" value="Genomic_DNA"/>
</dbReference>
<dbReference type="Proteomes" id="UP000184196">
    <property type="component" value="Unassembled WGS sequence"/>
</dbReference>
<evidence type="ECO:0000259" key="8">
    <source>
        <dbReference type="Pfam" id="PF01850"/>
    </source>
</evidence>
<keyword evidence="10" id="KW-1185">Reference proteome</keyword>
<evidence type="ECO:0000256" key="4">
    <source>
        <dbReference type="ARBA" id="ARBA00022723"/>
    </source>
</evidence>
<dbReference type="SUPFAM" id="SSF88723">
    <property type="entry name" value="PIN domain-like"/>
    <property type="match status" value="1"/>
</dbReference>
<comment type="cofactor">
    <cofactor evidence="1">
        <name>Mg(2+)</name>
        <dbReference type="ChEBI" id="CHEBI:18420"/>
    </cofactor>
</comment>
<sequence length="154" mass="17942">MRILLDTNILVDYFRSQRSSRPKNQRQAYCCQQAVQFIDQSIEQGVELTISCHTLKELLQYKNISAQEEKRILENLPLMCDILDTNKEVAYIAGLLSRHSAEYREHHVEDCYIAATAIAYKLPLYTRNPDDFKYVPHPDLKIVVPYQYEADVTS</sequence>
<dbReference type="AlphaFoldDB" id="A0A1M5CRH8"/>
<evidence type="ECO:0000256" key="6">
    <source>
        <dbReference type="ARBA" id="ARBA00022842"/>
    </source>
</evidence>
<dbReference type="InterPro" id="IPR050556">
    <property type="entry name" value="Type_II_TA_system_RNase"/>
</dbReference>
<evidence type="ECO:0000313" key="10">
    <source>
        <dbReference type="Proteomes" id="UP000184196"/>
    </source>
</evidence>
<dbReference type="PANTHER" id="PTHR33653:SF1">
    <property type="entry name" value="RIBONUCLEASE VAPC2"/>
    <property type="match status" value="1"/>
</dbReference>
<evidence type="ECO:0000256" key="2">
    <source>
        <dbReference type="ARBA" id="ARBA00022649"/>
    </source>
</evidence>
<feature type="domain" description="PIN" evidence="8">
    <location>
        <begin position="3"/>
        <end position="135"/>
    </location>
</feature>
<comment type="similarity">
    <text evidence="7">Belongs to the PINc/VapC protein family.</text>
</comment>
<evidence type="ECO:0000256" key="1">
    <source>
        <dbReference type="ARBA" id="ARBA00001946"/>
    </source>
</evidence>
<evidence type="ECO:0000256" key="3">
    <source>
        <dbReference type="ARBA" id="ARBA00022722"/>
    </source>
</evidence>
<dbReference type="Gene3D" id="3.40.50.1010">
    <property type="entry name" value="5'-nuclease"/>
    <property type="match status" value="1"/>
</dbReference>
<evidence type="ECO:0000256" key="5">
    <source>
        <dbReference type="ARBA" id="ARBA00022801"/>
    </source>
</evidence>
<dbReference type="OrthoDB" id="5368631at2"/>
<dbReference type="RefSeq" id="WP_073167005.1">
    <property type="nucleotide sequence ID" value="NZ_FQUW01000040.1"/>
</dbReference>
<name>A0A1M5CRH8_9FIRM</name>
<protein>
    <recommendedName>
        <fullName evidence="8">PIN domain-containing protein</fullName>
    </recommendedName>
</protein>
<evidence type="ECO:0000313" key="9">
    <source>
        <dbReference type="EMBL" id="SHF57246.1"/>
    </source>
</evidence>
<keyword evidence="3" id="KW-0540">Nuclease</keyword>
<dbReference type="GO" id="GO:0016787">
    <property type="term" value="F:hydrolase activity"/>
    <property type="evidence" value="ECO:0007669"/>
    <property type="project" value="UniProtKB-KW"/>
</dbReference>
<accession>A0A1M5CRH8</accession>
<keyword evidence="6" id="KW-0460">Magnesium</keyword>
<dbReference type="GO" id="GO:0004518">
    <property type="term" value="F:nuclease activity"/>
    <property type="evidence" value="ECO:0007669"/>
    <property type="project" value="UniProtKB-KW"/>
</dbReference>
<keyword evidence="5" id="KW-0378">Hydrolase</keyword>
<dbReference type="InterPro" id="IPR002716">
    <property type="entry name" value="PIN_dom"/>
</dbReference>
<proteinExistence type="inferred from homology"/>
<keyword evidence="4" id="KW-0479">Metal-binding</keyword>
<dbReference type="InterPro" id="IPR029060">
    <property type="entry name" value="PIN-like_dom_sf"/>
</dbReference>
<keyword evidence="2" id="KW-1277">Toxin-antitoxin system</keyword>
<gene>
    <name evidence="9" type="ORF">SAMN02745218_02609</name>
</gene>
<organism evidence="9 10">
    <name type="scientific">Desulfofundulus australicus DSM 11792</name>
    <dbReference type="NCBI Taxonomy" id="1121425"/>
    <lineage>
        <taxon>Bacteria</taxon>
        <taxon>Bacillati</taxon>
        <taxon>Bacillota</taxon>
        <taxon>Clostridia</taxon>
        <taxon>Eubacteriales</taxon>
        <taxon>Peptococcaceae</taxon>
        <taxon>Desulfofundulus</taxon>
    </lineage>
</organism>
<reference evidence="10" key="1">
    <citation type="submission" date="2016-11" db="EMBL/GenBank/DDBJ databases">
        <authorList>
            <person name="Varghese N."/>
            <person name="Submissions S."/>
        </authorList>
    </citation>
    <scope>NUCLEOTIDE SEQUENCE [LARGE SCALE GENOMIC DNA]</scope>
    <source>
        <strain evidence="10">DSM 11792</strain>
    </source>
</reference>
<dbReference type="PANTHER" id="PTHR33653">
    <property type="entry name" value="RIBONUCLEASE VAPC2"/>
    <property type="match status" value="1"/>
</dbReference>
<dbReference type="GO" id="GO:0046872">
    <property type="term" value="F:metal ion binding"/>
    <property type="evidence" value="ECO:0007669"/>
    <property type="project" value="UniProtKB-KW"/>
</dbReference>